<proteinExistence type="inferred from homology"/>
<dbReference type="InterPro" id="IPR016161">
    <property type="entry name" value="Ald_DH/histidinol_DH"/>
</dbReference>
<dbReference type="PROSITE" id="PS00687">
    <property type="entry name" value="ALDEHYDE_DEHYDR_GLU"/>
    <property type="match status" value="1"/>
</dbReference>
<reference evidence="5 6" key="1">
    <citation type="submission" date="2024-12" db="EMBL/GenBank/DDBJ databases">
        <title>Forecasting of Potato common scab and diversities of Pathogenic streptomyces spp. in china.</title>
        <authorList>
            <person name="Handique U."/>
            <person name="Wu J."/>
        </authorList>
    </citation>
    <scope>NUCLEOTIDE SEQUENCE [LARGE SCALE GENOMIC DNA]</scope>
    <source>
        <strain evidence="5 6">ZRIMU1530</strain>
    </source>
</reference>
<evidence type="ECO:0000313" key="5">
    <source>
        <dbReference type="EMBL" id="MFM9608217.1"/>
    </source>
</evidence>
<gene>
    <name evidence="5" type="ORF">ACKI18_05770</name>
</gene>
<dbReference type="InterPro" id="IPR016162">
    <property type="entry name" value="Ald_DH_N"/>
</dbReference>
<feature type="domain" description="Aldehyde dehydrogenase" evidence="4">
    <location>
        <begin position="27"/>
        <end position="474"/>
    </location>
</feature>
<comment type="caution">
    <text evidence="5">The sequence shown here is derived from an EMBL/GenBank/DDBJ whole genome shotgun (WGS) entry which is preliminary data.</text>
</comment>
<dbReference type="InterPro" id="IPR029510">
    <property type="entry name" value="Ald_DH_CS_GLU"/>
</dbReference>
<dbReference type="RefSeq" id="WP_409120610.1">
    <property type="nucleotide sequence ID" value="NZ_JBJVNI010000003.1"/>
</dbReference>
<dbReference type="SUPFAM" id="SSF53720">
    <property type="entry name" value="ALDH-like"/>
    <property type="match status" value="1"/>
</dbReference>
<evidence type="ECO:0000256" key="3">
    <source>
        <dbReference type="RuleBase" id="RU003345"/>
    </source>
</evidence>
<keyword evidence="1 3" id="KW-0560">Oxidoreductase</keyword>
<dbReference type="InterPro" id="IPR016163">
    <property type="entry name" value="Ald_DH_C"/>
</dbReference>
<dbReference type="Gene3D" id="3.40.309.10">
    <property type="entry name" value="Aldehyde Dehydrogenase, Chain A, domain 2"/>
    <property type="match status" value="1"/>
</dbReference>
<dbReference type="PROSITE" id="PS00070">
    <property type="entry name" value="ALDEHYDE_DEHYDR_CYS"/>
    <property type="match status" value="1"/>
</dbReference>
<sequence length="486" mass="51600">MTEKTTVAGVHVDTRHWIGGRRVASHSTFTDHSPIDGSALGEVSRGGPAEAEAAVAAARDAFPAWAATPRAERARVLHAIADGVEKRLEDLAIVETTDNGALLRSHRRGVMPRVAHNFRFFADRLLTLEHEDFATRGHTNHVSWDPAGPCVLITPWNAPLMLATWKVAPALAAGNTIVLKPAEWSPLTASLLADIAAGAGLPAGVLNIVQGYGAEIGDALTSHPDVRRISFTGSVPTARRIAASAAANLTPLSLELGGKSPLLVFADADLDLAVDLAVEQYDNAGQVCLAATRILVENTVAEEFTERFVAKAAALRQGDPRDEATDIGPVIHPRQLEKIDGFVRRALAEGARAVIGGRPGGGQYYAPTLLTGVAQDSEIVQEEVFGPVLTLQTFADEDEAVRLANGTRFGLAATLATGDPERAERVTARLVAGTVWVNCFFVRDLRAPFGGSRLSGVGREGGTWSFDFYCDLKNTVTAPNGWNGHG</sequence>
<organism evidence="5 6">
    <name type="scientific">Streptomyces niveiscabiei</name>
    <dbReference type="NCBI Taxonomy" id="164115"/>
    <lineage>
        <taxon>Bacteria</taxon>
        <taxon>Bacillati</taxon>
        <taxon>Actinomycetota</taxon>
        <taxon>Actinomycetes</taxon>
        <taxon>Kitasatosporales</taxon>
        <taxon>Streptomycetaceae</taxon>
        <taxon>Streptomyces</taxon>
    </lineage>
</organism>
<accession>A0ABW9HNE5</accession>
<dbReference type="Gene3D" id="3.40.605.10">
    <property type="entry name" value="Aldehyde Dehydrogenase, Chain A, domain 1"/>
    <property type="match status" value="1"/>
</dbReference>
<dbReference type="Proteomes" id="UP001631957">
    <property type="component" value="Unassembled WGS sequence"/>
</dbReference>
<comment type="similarity">
    <text evidence="3">Belongs to the aldehyde dehydrogenase family.</text>
</comment>
<evidence type="ECO:0000313" key="6">
    <source>
        <dbReference type="Proteomes" id="UP001631957"/>
    </source>
</evidence>
<dbReference type="InterPro" id="IPR015590">
    <property type="entry name" value="Aldehyde_DH_dom"/>
</dbReference>
<protein>
    <submittedName>
        <fullName evidence="5">Aldehyde dehydrogenase</fullName>
    </submittedName>
</protein>
<dbReference type="EMBL" id="JBJVNI010000003">
    <property type="protein sequence ID" value="MFM9608217.1"/>
    <property type="molecule type" value="Genomic_DNA"/>
</dbReference>
<keyword evidence="6" id="KW-1185">Reference proteome</keyword>
<name>A0ABW9HNE5_9ACTN</name>
<evidence type="ECO:0000259" key="4">
    <source>
        <dbReference type="Pfam" id="PF00171"/>
    </source>
</evidence>
<dbReference type="CDD" id="cd07093">
    <property type="entry name" value="ALDH_F8_HMSADH"/>
    <property type="match status" value="1"/>
</dbReference>
<evidence type="ECO:0000256" key="1">
    <source>
        <dbReference type="ARBA" id="ARBA00023002"/>
    </source>
</evidence>
<feature type="active site" evidence="2">
    <location>
        <position position="255"/>
    </location>
</feature>
<dbReference type="PANTHER" id="PTHR11699">
    <property type="entry name" value="ALDEHYDE DEHYDROGENASE-RELATED"/>
    <property type="match status" value="1"/>
</dbReference>
<evidence type="ECO:0000256" key="2">
    <source>
        <dbReference type="PROSITE-ProRule" id="PRU10007"/>
    </source>
</evidence>
<dbReference type="InterPro" id="IPR016160">
    <property type="entry name" value="Ald_DH_CS_CYS"/>
</dbReference>
<dbReference type="Pfam" id="PF00171">
    <property type="entry name" value="Aldedh"/>
    <property type="match status" value="1"/>
</dbReference>